<accession>A0A5P2DV41</accession>
<reference evidence="2 3" key="1">
    <citation type="submission" date="2018-05" db="EMBL/GenBank/DDBJ databases">
        <title>Streptomyces venezuelae.</title>
        <authorList>
            <person name="Kim W."/>
            <person name="Lee N."/>
            <person name="Cho B.-K."/>
        </authorList>
    </citation>
    <scope>NUCLEOTIDE SEQUENCE [LARGE SCALE GENOMIC DNA]</scope>
    <source>
        <strain evidence="2 3">ATCC 21018</strain>
    </source>
</reference>
<dbReference type="AlphaFoldDB" id="A0A5P2DV41"/>
<feature type="compositionally biased region" description="Low complexity" evidence="1">
    <location>
        <begin position="280"/>
        <end position="297"/>
    </location>
</feature>
<protein>
    <submittedName>
        <fullName evidence="2">Relaxase/mobilization nuclease</fullName>
    </submittedName>
</protein>
<dbReference type="EMBL" id="CP029189">
    <property type="protein sequence ID" value="QES57998.1"/>
    <property type="molecule type" value="Genomic_DNA"/>
</dbReference>
<evidence type="ECO:0000313" key="3">
    <source>
        <dbReference type="Proteomes" id="UP000324101"/>
    </source>
</evidence>
<organism evidence="2 3">
    <name type="scientific">Streptomyces venezuelae</name>
    <dbReference type="NCBI Taxonomy" id="54571"/>
    <lineage>
        <taxon>Bacteria</taxon>
        <taxon>Bacillati</taxon>
        <taxon>Actinomycetota</taxon>
        <taxon>Actinomycetes</taxon>
        <taxon>Kitasatosporales</taxon>
        <taxon>Streptomycetaceae</taxon>
        <taxon>Streptomyces</taxon>
    </lineage>
</organism>
<evidence type="ECO:0000313" key="2">
    <source>
        <dbReference type="EMBL" id="QES57998.1"/>
    </source>
</evidence>
<feature type="region of interest" description="Disordered" evidence="1">
    <location>
        <begin position="269"/>
        <end position="297"/>
    </location>
</feature>
<gene>
    <name evidence="2" type="ORF">DEJ51_30790</name>
</gene>
<dbReference type="RefSeq" id="WP_150260908.1">
    <property type="nucleotide sequence ID" value="NZ_CP029189.1"/>
</dbReference>
<dbReference type="OrthoDB" id="4269146at2"/>
<proteinExistence type="predicted"/>
<dbReference type="Proteomes" id="UP000324101">
    <property type="component" value="Chromosome"/>
</dbReference>
<sequence length="297" mass="31796">MIIAIHSRDVTAEEALAEALGREISMAEGLTTEPGGTVVAHSNRLDHYTDAGETWSSATWADHLADPSLEHPLASGPDGDRRAILHVTAHMHPLDRELSHAEWSEIGYRIARVAGIAPPGDDQACQWIAVQAQPGRLDVIANLIRLDGTWSAPPRRLLQTLVAEARKIEADLLLHSSHRQDSARQDPMTGLEHVVAPRVPTATGPLAGILRQLAAEQSGPIAAVRQLVEEVGRQAASLPGDQTDAAARDLFWAARRLYGLQEQLGEIASRLQPPAPPAALAPARPVQAPAASRVAAR</sequence>
<evidence type="ECO:0000256" key="1">
    <source>
        <dbReference type="SAM" id="MobiDB-lite"/>
    </source>
</evidence>
<name>A0A5P2DV41_STRVZ</name>